<evidence type="ECO:0000313" key="2">
    <source>
        <dbReference type="Proteomes" id="UP001596135"/>
    </source>
</evidence>
<dbReference type="CDD" id="cd06577">
    <property type="entry name" value="PASTA_pknB"/>
    <property type="match status" value="1"/>
</dbReference>
<reference evidence="2" key="1">
    <citation type="journal article" date="2019" name="Int. J. Syst. Evol. Microbiol.">
        <title>The Global Catalogue of Microorganisms (GCM) 10K type strain sequencing project: providing services to taxonomists for standard genome sequencing and annotation.</title>
        <authorList>
            <consortium name="The Broad Institute Genomics Platform"/>
            <consortium name="The Broad Institute Genome Sequencing Center for Infectious Disease"/>
            <person name="Wu L."/>
            <person name="Ma J."/>
        </authorList>
    </citation>
    <scope>NUCLEOTIDE SEQUENCE [LARGE SCALE GENOMIC DNA]</scope>
    <source>
        <strain evidence="2">CCUG 54522</strain>
    </source>
</reference>
<keyword evidence="2" id="KW-1185">Reference proteome</keyword>
<dbReference type="InterPro" id="IPR005543">
    <property type="entry name" value="PASTA_dom"/>
</dbReference>
<gene>
    <name evidence="1" type="ORF">ACFPYL_13550</name>
</gene>
<sequence>MASTARPPAGTRWQGVNGVVVAVPRTWSTSTDPCRPVADSVWMTGSTTGTVPCPAVRAPGSGLQVGETTLGPMRHRTIVRGLRVRHSGVRCRASASGPCSLEFAVPGRDASFQVFYVGPHPMAFVTRLMRSVTLLPAGLTTVPAIGAGTAVQQALGLIEEAGLVGRAPQVDFPHYVTGTAPAAGRVVRAGATVRLTVGDG</sequence>
<evidence type="ECO:0000313" key="1">
    <source>
        <dbReference type="EMBL" id="MFC6044115.1"/>
    </source>
</evidence>
<dbReference type="Proteomes" id="UP001596135">
    <property type="component" value="Unassembled WGS sequence"/>
</dbReference>
<dbReference type="RefSeq" id="WP_379154893.1">
    <property type="nucleotide sequence ID" value="NZ_JBHSRJ010000004.1"/>
</dbReference>
<dbReference type="EMBL" id="JBHSRJ010000004">
    <property type="protein sequence ID" value="MFC6044115.1"/>
    <property type="molecule type" value="Genomic_DNA"/>
</dbReference>
<comment type="caution">
    <text evidence="1">The sequence shown here is derived from an EMBL/GenBank/DDBJ whole genome shotgun (WGS) entry which is preliminary data.</text>
</comment>
<organism evidence="1 2">
    <name type="scientific">Nocardioides hankookensis</name>
    <dbReference type="NCBI Taxonomy" id="443157"/>
    <lineage>
        <taxon>Bacteria</taxon>
        <taxon>Bacillati</taxon>
        <taxon>Actinomycetota</taxon>
        <taxon>Actinomycetes</taxon>
        <taxon>Propionibacteriales</taxon>
        <taxon>Nocardioidaceae</taxon>
        <taxon>Nocardioides</taxon>
    </lineage>
</organism>
<name>A0ABW1LL23_9ACTN</name>
<accession>A0ABW1LL23</accession>
<proteinExistence type="predicted"/>
<protein>
    <submittedName>
        <fullName evidence="1">PASTA domain-containing protein</fullName>
    </submittedName>
</protein>